<dbReference type="InterPro" id="IPR050218">
    <property type="entry name" value="LptD"/>
</dbReference>
<evidence type="ECO:0000313" key="1">
    <source>
        <dbReference type="EMBL" id="QDU31951.1"/>
    </source>
</evidence>
<dbReference type="PANTHER" id="PTHR30189">
    <property type="entry name" value="LPS-ASSEMBLY PROTEIN"/>
    <property type="match status" value="1"/>
</dbReference>
<name>A0A517YNZ4_9BACT</name>
<reference evidence="1 2" key="1">
    <citation type="submission" date="2019-02" db="EMBL/GenBank/DDBJ databases">
        <title>Deep-cultivation of Planctomycetes and their phenomic and genomic characterization uncovers novel biology.</title>
        <authorList>
            <person name="Wiegand S."/>
            <person name="Jogler M."/>
            <person name="Boedeker C."/>
            <person name="Pinto D."/>
            <person name="Vollmers J."/>
            <person name="Rivas-Marin E."/>
            <person name="Kohn T."/>
            <person name="Peeters S.H."/>
            <person name="Heuer A."/>
            <person name="Rast P."/>
            <person name="Oberbeckmann S."/>
            <person name="Bunk B."/>
            <person name="Jeske O."/>
            <person name="Meyerdierks A."/>
            <person name="Storesund J.E."/>
            <person name="Kallscheuer N."/>
            <person name="Luecker S."/>
            <person name="Lage O.M."/>
            <person name="Pohl T."/>
            <person name="Merkel B.J."/>
            <person name="Hornburger P."/>
            <person name="Mueller R.-W."/>
            <person name="Bruemmer F."/>
            <person name="Labrenz M."/>
            <person name="Spormann A.M."/>
            <person name="Op den Camp H."/>
            <person name="Overmann J."/>
            <person name="Amann R."/>
            <person name="Jetten M.S.M."/>
            <person name="Mascher T."/>
            <person name="Medema M.H."/>
            <person name="Devos D.P."/>
            <person name="Kaster A.-K."/>
            <person name="Ovreas L."/>
            <person name="Rohde M."/>
            <person name="Galperin M.Y."/>
            <person name="Jogler C."/>
        </authorList>
    </citation>
    <scope>NUCLEOTIDE SEQUENCE [LARGE SCALE GENOMIC DNA]</scope>
    <source>
        <strain evidence="1 2">ETA_A8</strain>
    </source>
</reference>
<dbReference type="GO" id="GO:1990351">
    <property type="term" value="C:transporter complex"/>
    <property type="evidence" value="ECO:0007669"/>
    <property type="project" value="TreeGrafter"/>
</dbReference>
<keyword evidence="2" id="KW-1185">Reference proteome</keyword>
<proteinExistence type="predicted"/>
<dbReference type="GO" id="GO:0009279">
    <property type="term" value="C:cell outer membrane"/>
    <property type="evidence" value="ECO:0007669"/>
    <property type="project" value="TreeGrafter"/>
</dbReference>
<gene>
    <name evidence="1" type="ORF">ETAA8_71130</name>
</gene>
<dbReference type="AlphaFoldDB" id="A0A517YNZ4"/>
<dbReference type="EMBL" id="CP036274">
    <property type="protein sequence ID" value="QDU31951.1"/>
    <property type="molecule type" value="Genomic_DNA"/>
</dbReference>
<dbReference type="Proteomes" id="UP000315017">
    <property type="component" value="Chromosome"/>
</dbReference>
<dbReference type="PANTHER" id="PTHR30189:SF1">
    <property type="entry name" value="LPS-ASSEMBLY PROTEIN LPTD"/>
    <property type="match status" value="1"/>
</dbReference>
<evidence type="ECO:0000313" key="2">
    <source>
        <dbReference type="Proteomes" id="UP000315017"/>
    </source>
</evidence>
<evidence type="ECO:0008006" key="3">
    <source>
        <dbReference type="Google" id="ProtNLM"/>
    </source>
</evidence>
<organism evidence="1 2">
    <name type="scientific">Anatilimnocola aggregata</name>
    <dbReference type="NCBI Taxonomy" id="2528021"/>
    <lineage>
        <taxon>Bacteria</taxon>
        <taxon>Pseudomonadati</taxon>
        <taxon>Planctomycetota</taxon>
        <taxon>Planctomycetia</taxon>
        <taxon>Pirellulales</taxon>
        <taxon>Pirellulaceae</taxon>
        <taxon>Anatilimnocola</taxon>
    </lineage>
</organism>
<accession>A0A517YNZ4</accession>
<sequence length="998" mass="111518">MIALAVQAWGAGIELPQEDVNHPVSIRAGEAAHWKQGSYDVYVLRGDVEIRQGETVARAPEGVLWLDRAEPYTGRSSKVIAYLEGPRNSVRVDFGRGGDPHALTGSKSQTLVDRTWLGWFYTQSGIELSVPVPAEDPNVKPAIFERGLEARDPARFGVQPAQLIRQEELAAPVGQAVAPQGRRVRFVPRSGGRWNLNSAADPNTNERITTGTSGVQILIDGLDQLGSVSIETDRFVVWSANTGLTNPAGQQMDLNDGPLELYLEGNIVFRQGDRVIYADRLFYNVRQESGIVLEAEMLTPVPQFQGLLRIKADVLQQVNRQQFQAYNAALTSSRLGVPRYWLQSQNVNVIDMQSQAIDPVTGLPAVNPANGQPAVEHRMLATARDNYIYLFETPVFYWPTISTDLTSPTYYFENIRVKSDQVFGQQLLIDWDLYQLLGIQNAPENSKWSLSTDYLSQRGFALGTNYRYDNENLFGVPGAYRGFFDAWGLKDDGTDNLGRDRRVIEPETTWRGRALANHRQFLPNDFQLTAEFGVISDRNFLEQYYELEWDTLKDQDTGFELKQYLDNASWSIAADVRLNAFFTQTQGARLDHFTMGQSLLFDRLTWYEHSSVGYADMQVASTPTNPVDLAKFQLLPWEVQGGGLKAFSRQEIDLPVELGALKVVPYLLGEAAYWGSDINQQELSRVYGQGGVRASLPMWTADPNVQSELFNLNGLAHKVTFEAEYFFAQASQNLDQLPLYDAIDDDSTEAFRRRMLFNTFGLTFGDQIPKQFDARYFALRQALQSNVASPSAEIADDLTEVRLGIKQRWQTKRGLPGQERIVDWIVLDVDAVLFPQADRDNFGENLGLVDYDFQWHVGDRLTFLSDGFFDIFDQGLRQVTVGALLSRPEAGNLYIGLRSTEGPISSNVLAASTSYRMSEKWIATAGTSIDFSQAGNLGQNLAFTRVGESFLIKVGMSFDASRDNFSVNFGLEPRFLPSSRLGRVGGVQIPPAGALGLE</sequence>
<protein>
    <recommendedName>
        <fullName evidence="3">Organic solvent tolerance protein OstA</fullName>
    </recommendedName>
</protein>
<dbReference type="KEGG" id="aagg:ETAA8_71130"/>